<sequence length="60" mass="6976">MKMDQTLTQDATSTLVMLELERTKTEASDQYVDHNLIQEDNKNPDDHLFLQSAARYYQLG</sequence>
<proteinExistence type="predicted"/>
<accession>A0A0L0QK75</accession>
<reference evidence="2" key="1">
    <citation type="submission" date="2015-07" db="EMBL/GenBank/DDBJ databases">
        <title>Fjat-10053 dsm26.</title>
        <authorList>
            <person name="Liu B."/>
            <person name="Wang J."/>
            <person name="Zhu Y."/>
            <person name="Liu G."/>
            <person name="Chen Q."/>
            <person name="Chen Z."/>
            <person name="Lan J."/>
            <person name="Che J."/>
            <person name="Ge C."/>
            <person name="Shi H."/>
            <person name="Pan Z."/>
            <person name="Liu X."/>
        </authorList>
    </citation>
    <scope>NUCLEOTIDE SEQUENCE [LARGE SCALE GENOMIC DNA]</scope>
    <source>
        <strain evidence="2">DSM 26</strain>
    </source>
</reference>
<keyword evidence="2" id="KW-1185">Reference proteome</keyword>
<organism evidence="1 2">
    <name type="scientific">Virgibacillus pantothenticus</name>
    <dbReference type="NCBI Taxonomy" id="1473"/>
    <lineage>
        <taxon>Bacteria</taxon>
        <taxon>Bacillati</taxon>
        <taxon>Bacillota</taxon>
        <taxon>Bacilli</taxon>
        <taxon>Bacillales</taxon>
        <taxon>Bacillaceae</taxon>
        <taxon>Virgibacillus</taxon>
    </lineage>
</organism>
<evidence type="ECO:0000313" key="1">
    <source>
        <dbReference type="EMBL" id="KNE18924.1"/>
    </source>
</evidence>
<gene>
    <name evidence="1" type="ORF">AFK71_10100</name>
</gene>
<dbReference type="Proteomes" id="UP000036780">
    <property type="component" value="Unassembled WGS sequence"/>
</dbReference>
<evidence type="ECO:0000313" key="2">
    <source>
        <dbReference type="Proteomes" id="UP000036780"/>
    </source>
</evidence>
<dbReference type="PATRIC" id="fig|1473.5.peg.518"/>
<dbReference type="AlphaFoldDB" id="A0A0L0QK75"/>
<dbReference type="EMBL" id="LGTO01000007">
    <property type="protein sequence ID" value="KNE18924.1"/>
    <property type="molecule type" value="Genomic_DNA"/>
</dbReference>
<comment type="caution">
    <text evidence="1">The sequence shown here is derived from an EMBL/GenBank/DDBJ whole genome shotgun (WGS) entry which is preliminary data.</text>
</comment>
<protein>
    <submittedName>
        <fullName evidence="1">Uncharacterized protein</fullName>
    </submittedName>
</protein>
<name>A0A0L0QK75_VIRPA</name>